<dbReference type="PROSITE" id="PS00042">
    <property type="entry name" value="HTH_CRP_1"/>
    <property type="match status" value="1"/>
</dbReference>
<proteinExistence type="predicted"/>
<dbReference type="PRINTS" id="PR00034">
    <property type="entry name" value="HTHCRP"/>
</dbReference>
<dbReference type="GO" id="GO:0003677">
    <property type="term" value="F:DNA binding"/>
    <property type="evidence" value="ECO:0007669"/>
    <property type="project" value="UniProtKB-KW"/>
</dbReference>
<comment type="caution">
    <text evidence="6">The sequence shown here is derived from an EMBL/GenBank/DDBJ whole genome shotgun (WGS) entry which is preliminary data.</text>
</comment>
<evidence type="ECO:0000259" key="4">
    <source>
        <dbReference type="PROSITE" id="PS50042"/>
    </source>
</evidence>
<accession>A0A549TAC1</accession>
<dbReference type="InterPro" id="IPR014710">
    <property type="entry name" value="RmlC-like_jellyroll"/>
</dbReference>
<dbReference type="SUPFAM" id="SSF46785">
    <property type="entry name" value="Winged helix' DNA-binding domain"/>
    <property type="match status" value="1"/>
</dbReference>
<dbReference type="AlphaFoldDB" id="A0A549TAC1"/>
<gene>
    <name evidence="6" type="ORF">FNA46_11645</name>
</gene>
<sequence length="250" mass="27546">MLSTATNAHSAFAAMATMKPQLATLDELFASVPRETLDVGEGLFWQGDAAQHIFEVTEGVLRIFKIIGDGRRVITGFLYAGDMVGLSLKDVYLYSAEAVTPVKVRRLTKRAFIEAVEHSPELRPQLFALMCDEMAAAQDQMVLLSRKSAEERVCSFLMLIARRMQGGRPMARTVQLPMSRQDMADYLGLTIETVSRTITKLIARGVISPNGRHAFDLAKPGKLLALCGDGDSYDDIGDNAVKTRQAVWPH</sequence>
<dbReference type="InterPro" id="IPR018335">
    <property type="entry name" value="Tscrpt_reg_HTH_Crp-type_CS"/>
</dbReference>
<dbReference type="Pfam" id="PF13545">
    <property type="entry name" value="HTH_Crp_2"/>
    <property type="match status" value="1"/>
</dbReference>
<feature type="domain" description="HTH crp-type" evidence="5">
    <location>
        <begin position="147"/>
        <end position="221"/>
    </location>
</feature>
<dbReference type="InterPro" id="IPR018490">
    <property type="entry name" value="cNMP-bd_dom_sf"/>
</dbReference>
<dbReference type="SUPFAM" id="SSF51206">
    <property type="entry name" value="cAMP-binding domain-like"/>
    <property type="match status" value="1"/>
</dbReference>
<dbReference type="SMART" id="SM00100">
    <property type="entry name" value="cNMP"/>
    <property type="match status" value="1"/>
</dbReference>
<dbReference type="RefSeq" id="WP_143125368.1">
    <property type="nucleotide sequence ID" value="NZ_VJMG01000028.1"/>
</dbReference>
<dbReference type="Pfam" id="PF00027">
    <property type="entry name" value="cNMP_binding"/>
    <property type="match status" value="1"/>
</dbReference>
<dbReference type="Gene3D" id="1.10.10.10">
    <property type="entry name" value="Winged helix-like DNA-binding domain superfamily/Winged helix DNA-binding domain"/>
    <property type="match status" value="1"/>
</dbReference>
<dbReference type="PROSITE" id="PS51063">
    <property type="entry name" value="HTH_CRP_2"/>
    <property type="match status" value="1"/>
</dbReference>
<dbReference type="CDD" id="cd00038">
    <property type="entry name" value="CAP_ED"/>
    <property type="match status" value="1"/>
</dbReference>
<feature type="domain" description="Cyclic nucleotide-binding" evidence="4">
    <location>
        <begin position="25"/>
        <end position="85"/>
    </location>
</feature>
<name>A0A549TAC1_9HYPH</name>
<keyword evidence="7" id="KW-1185">Reference proteome</keyword>
<dbReference type="GO" id="GO:0003700">
    <property type="term" value="F:DNA-binding transcription factor activity"/>
    <property type="evidence" value="ECO:0007669"/>
    <property type="project" value="InterPro"/>
</dbReference>
<organism evidence="6 7">
    <name type="scientific">Rhizobium straminoryzae</name>
    <dbReference type="NCBI Taxonomy" id="1387186"/>
    <lineage>
        <taxon>Bacteria</taxon>
        <taxon>Pseudomonadati</taxon>
        <taxon>Pseudomonadota</taxon>
        <taxon>Alphaproteobacteria</taxon>
        <taxon>Hyphomicrobiales</taxon>
        <taxon>Rhizobiaceae</taxon>
        <taxon>Rhizobium/Agrobacterium group</taxon>
        <taxon>Rhizobium</taxon>
    </lineage>
</organism>
<evidence type="ECO:0000259" key="5">
    <source>
        <dbReference type="PROSITE" id="PS51063"/>
    </source>
</evidence>
<dbReference type="InterPro" id="IPR012318">
    <property type="entry name" value="HTH_CRP"/>
</dbReference>
<dbReference type="Proteomes" id="UP000316801">
    <property type="component" value="Unassembled WGS sequence"/>
</dbReference>
<evidence type="ECO:0000256" key="1">
    <source>
        <dbReference type="ARBA" id="ARBA00023015"/>
    </source>
</evidence>
<dbReference type="Gene3D" id="2.60.120.10">
    <property type="entry name" value="Jelly Rolls"/>
    <property type="match status" value="1"/>
</dbReference>
<dbReference type="InterPro" id="IPR036390">
    <property type="entry name" value="WH_DNA-bd_sf"/>
</dbReference>
<dbReference type="GO" id="GO:0005829">
    <property type="term" value="C:cytosol"/>
    <property type="evidence" value="ECO:0007669"/>
    <property type="project" value="TreeGrafter"/>
</dbReference>
<reference evidence="6 7" key="1">
    <citation type="submission" date="2019-07" db="EMBL/GenBank/DDBJ databases">
        <title>Ln-dependent methylotrophs.</title>
        <authorList>
            <person name="Tani A."/>
        </authorList>
    </citation>
    <scope>NUCLEOTIDE SEQUENCE [LARGE SCALE GENOMIC DNA]</scope>
    <source>
        <strain evidence="6 7">SM12</strain>
    </source>
</reference>
<dbReference type="InterPro" id="IPR050397">
    <property type="entry name" value="Env_Response_Regulators"/>
</dbReference>
<evidence type="ECO:0000313" key="7">
    <source>
        <dbReference type="Proteomes" id="UP000316801"/>
    </source>
</evidence>
<dbReference type="CDD" id="cd00092">
    <property type="entry name" value="HTH_CRP"/>
    <property type="match status" value="1"/>
</dbReference>
<evidence type="ECO:0000313" key="6">
    <source>
        <dbReference type="EMBL" id="TRL38809.1"/>
    </source>
</evidence>
<dbReference type="PANTHER" id="PTHR24567:SF75">
    <property type="entry name" value="FUMARATE AND NITRATE REDUCTION REGULATORY PROTEIN"/>
    <property type="match status" value="1"/>
</dbReference>
<keyword evidence="1" id="KW-0805">Transcription regulation</keyword>
<dbReference type="InterPro" id="IPR000595">
    <property type="entry name" value="cNMP-bd_dom"/>
</dbReference>
<evidence type="ECO:0000256" key="2">
    <source>
        <dbReference type="ARBA" id="ARBA00023125"/>
    </source>
</evidence>
<dbReference type="EMBL" id="VJMG01000028">
    <property type="protein sequence ID" value="TRL38809.1"/>
    <property type="molecule type" value="Genomic_DNA"/>
</dbReference>
<keyword evidence="2" id="KW-0238">DNA-binding</keyword>
<dbReference type="PANTHER" id="PTHR24567">
    <property type="entry name" value="CRP FAMILY TRANSCRIPTIONAL REGULATORY PROTEIN"/>
    <property type="match status" value="1"/>
</dbReference>
<keyword evidence="3" id="KW-0804">Transcription</keyword>
<dbReference type="InterPro" id="IPR036388">
    <property type="entry name" value="WH-like_DNA-bd_sf"/>
</dbReference>
<protein>
    <submittedName>
        <fullName evidence="6">Cyclic nucleotide-binding domain-containing protein</fullName>
    </submittedName>
</protein>
<dbReference type="SMART" id="SM00419">
    <property type="entry name" value="HTH_CRP"/>
    <property type="match status" value="1"/>
</dbReference>
<evidence type="ECO:0000256" key="3">
    <source>
        <dbReference type="ARBA" id="ARBA00023163"/>
    </source>
</evidence>
<dbReference type="PROSITE" id="PS50042">
    <property type="entry name" value="CNMP_BINDING_3"/>
    <property type="match status" value="1"/>
</dbReference>